<evidence type="ECO:0000256" key="1">
    <source>
        <dbReference type="SAM" id="SignalP"/>
    </source>
</evidence>
<evidence type="ECO:0000313" key="2">
    <source>
        <dbReference type="EMBL" id="PZQ10029.1"/>
    </source>
</evidence>
<organism evidence="2 3">
    <name type="scientific">Ancylobacter novellus</name>
    <name type="common">Thiobacillus novellus</name>
    <dbReference type="NCBI Taxonomy" id="921"/>
    <lineage>
        <taxon>Bacteria</taxon>
        <taxon>Pseudomonadati</taxon>
        <taxon>Pseudomonadota</taxon>
        <taxon>Alphaproteobacteria</taxon>
        <taxon>Hyphomicrobiales</taxon>
        <taxon>Xanthobacteraceae</taxon>
        <taxon>Ancylobacter</taxon>
    </lineage>
</organism>
<name>A0A2W5K248_ANCNO</name>
<keyword evidence="1" id="KW-0732">Signal</keyword>
<feature type="chain" id="PRO_5015884143" description="Lipoprotein" evidence="1">
    <location>
        <begin position="25"/>
        <end position="212"/>
    </location>
</feature>
<feature type="signal peptide" evidence="1">
    <location>
        <begin position="1"/>
        <end position="24"/>
    </location>
</feature>
<accession>A0A2W5K248</accession>
<evidence type="ECO:0000313" key="3">
    <source>
        <dbReference type="Proteomes" id="UP000249577"/>
    </source>
</evidence>
<dbReference type="Proteomes" id="UP000249577">
    <property type="component" value="Unassembled WGS sequence"/>
</dbReference>
<proteinExistence type="predicted"/>
<evidence type="ECO:0008006" key="4">
    <source>
        <dbReference type="Google" id="ProtNLM"/>
    </source>
</evidence>
<comment type="caution">
    <text evidence="2">The sequence shown here is derived from an EMBL/GenBank/DDBJ whole genome shotgun (WGS) entry which is preliminary data.</text>
</comment>
<reference evidence="2 3" key="1">
    <citation type="submission" date="2017-08" db="EMBL/GenBank/DDBJ databases">
        <title>Infants hospitalized years apart are colonized by the same room-sourced microbial strains.</title>
        <authorList>
            <person name="Brooks B."/>
            <person name="Olm M.R."/>
            <person name="Firek B.A."/>
            <person name="Baker R."/>
            <person name="Thomas B.C."/>
            <person name="Morowitz M.J."/>
            <person name="Banfield J.F."/>
        </authorList>
    </citation>
    <scope>NUCLEOTIDE SEQUENCE [LARGE SCALE GENOMIC DNA]</scope>
    <source>
        <strain evidence="2">S2_005_003_R2_43</strain>
    </source>
</reference>
<sequence length="212" mass="22366">MRRVFPILPRAFSGALLASSLALAGCSAVGPDDPNRATAKTDNIGSKLLLGTANPTPLQTPVDDTIKRDCPPIEILDGAAAHRVFDGSGSTDPFALRYQASIADTARECSNLGVEAGIRVGVQGRVILGPKGAPGVYRVPLRIAVVDETSKPVYSQLHLIDVTVPAGATQADFTRIDEGISVPIPASRFRGWRILVGYDAQASAPAATRRRR</sequence>
<dbReference type="EMBL" id="QFPN01000021">
    <property type="protein sequence ID" value="PZQ10029.1"/>
    <property type="molecule type" value="Genomic_DNA"/>
</dbReference>
<protein>
    <recommendedName>
        <fullName evidence="4">Lipoprotein</fullName>
    </recommendedName>
</protein>
<dbReference type="AlphaFoldDB" id="A0A2W5K248"/>
<dbReference type="PROSITE" id="PS51257">
    <property type="entry name" value="PROKAR_LIPOPROTEIN"/>
    <property type="match status" value="1"/>
</dbReference>
<gene>
    <name evidence="2" type="ORF">DI565_20225</name>
</gene>